<evidence type="ECO:0000313" key="11">
    <source>
        <dbReference type="Proteomes" id="UP000309544"/>
    </source>
</evidence>
<dbReference type="Pfam" id="PF02687">
    <property type="entry name" value="FtsX"/>
    <property type="match status" value="1"/>
</dbReference>
<keyword evidence="4 7" id="KW-0812">Transmembrane</keyword>
<accession>A0A5C4S0P1</accession>
<evidence type="ECO:0000259" key="8">
    <source>
        <dbReference type="Pfam" id="PF02687"/>
    </source>
</evidence>
<dbReference type="AlphaFoldDB" id="A0A5C4S0P1"/>
<keyword evidence="11" id="KW-1185">Reference proteome</keyword>
<dbReference type="Proteomes" id="UP000309544">
    <property type="component" value="Unassembled WGS sequence"/>
</dbReference>
<feature type="transmembrane region" description="Helical" evidence="7">
    <location>
        <begin position="21"/>
        <end position="46"/>
    </location>
</feature>
<dbReference type="InterPro" id="IPR003838">
    <property type="entry name" value="ABC3_permease_C"/>
</dbReference>
<proteinExistence type="inferred from homology"/>
<dbReference type="GO" id="GO:0098797">
    <property type="term" value="C:plasma membrane protein complex"/>
    <property type="evidence" value="ECO:0007669"/>
    <property type="project" value="TreeGrafter"/>
</dbReference>
<feature type="transmembrane region" description="Helical" evidence="7">
    <location>
        <begin position="386"/>
        <end position="406"/>
    </location>
</feature>
<evidence type="ECO:0000256" key="6">
    <source>
        <dbReference type="ARBA" id="ARBA00023136"/>
    </source>
</evidence>
<protein>
    <submittedName>
        <fullName evidence="10">ABC transporter permease</fullName>
    </submittedName>
</protein>
<comment type="similarity">
    <text evidence="2">Belongs to the ABC-4 integral membrane protein family. LolC/E subfamily.</text>
</comment>
<feature type="domain" description="MacB-like periplasmic core" evidence="9">
    <location>
        <begin position="26"/>
        <end position="257"/>
    </location>
</feature>
<dbReference type="InterPro" id="IPR025857">
    <property type="entry name" value="MacB_PCD"/>
</dbReference>
<feature type="transmembrane region" description="Helical" evidence="7">
    <location>
        <begin position="289"/>
        <end position="311"/>
    </location>
</feature>
<evidence type="ECO:0000256" key="4">
    <source>
        <dbReference type="ARBA" id="ARBA00022692"/>
    </source>
</evidence>
<keyword evidence="5 7" id="KW-1133">Transmembrane helix</keyword>
<dbReference type="PANTHER" id="PTHR30489:SF0">
    <property type="entry name" value="LIPOPROTEIN-RELEASING SYSTEM TRANSMEMBRANE PROTEIN LOLE"/>
    <property type="match status" value="1"/>
</dbReference>
<comment type="subcellular location">
    <subcellularLocation>
        <location evidence="1">Cell membrane</location>
        <topology evidence="1">Multi-pass membrane protein</topology>
    </subcellularLocation>
</comment>
<evidence type="ECO:0000256" key="3">
    <source>
        <dbReference type="ARBA" id="ARBA00022475"/>
    </source>
</evidence>
<name>A0A5C4S0P1_PROVB</name>
<dbReference type="Pfam" id="PF12704">
    <property type="entry name" value="MacB_PCD"/>
    <property type="match status" value="1"/>
</dbReference>
<dbReference type="GO" id="GO:0044874">
    <property type="term" value="P:lipoprotein localization to outer membrane"/>
    <property type="evidence" value="ECO:0007669"/>
    <property type="project" value="TreeGrafter"/>
</dbReference>
<feature type="domain" description="ABC3 transporter permease C-terminal" evidence="8">
    <location>
        <begin position="289"/>
        <end position="414"/>
    </location>
</feature>
<evidence type="ECO:0000256" key="1">
    <source>
        <dbReference type="ARBA" id="ARBA00004651"/>
    </source>
</evidence>
<dbReference type="InterPro" id="IPR051447">
    <property type="entry name" value="Lipoprotein-release_system"/>
</dbReference>
<keyword evidence="6 7" id="KW-0472">Membrane</keyword>
<dbReference type="RefSeq" id="WP_139626488.1">
    <property type="nucleotide sequence ID" value="NZ_VDCI01000003.1"/>
</dbReference>
<evidence type="ECO:0000256" key="2">
    <source>
        <dbReference type="ARBA" id="ARBA00005236"/>
    </source>
</evidence>
<sequence>MKQEFYIARRFAFKHRSATRPTFIVVIAIVGIAVGTAALILTLSIVNGFSAAIEGKLTGFHSHVQLRKSDGSLFNAYRGDIDRLEALEHVETAEPFIEYPLLLRSATTGGYTTMPGLLKGIRTDPGSEAFLRQHLVEGEWLDAHDSGDLRILVGRSLATSLGIGVGNRLLLLSRIGGDGMFRHSDDILDLLSGLDLKIATVQGIFQTGLTEGFDDYMVLAPLSAVQHKYLSGEDRLSGYELRVDTRACIDKVADDAARLFGQQFHTYTVYERFSNLFEWLRLQENITPVLIITITVVAVFNIISTLLVLFIEKTREVGMLMALGLKPGSIRGIFLSQGMFIAFFGILAGNLLALFLSLLELRYHFITLPEQSYFIQHVPIMLEPHYYMQVSLFVAVLTLGFAFVPARVASRLKPGRALLV</sequence>
<dbReference type="PANTHER" id="PTHR30489">
    <property type="entry name" value="LIPOPROTEIN-RELEASING SYSTEM TRANSMEMBRANE PROTEIN LOLE"/>
    <property type="match status" value="1"/>
</dbReference>
<organism evidence="10 11">
    <name type="scientific">Prosthecochloris vibrioformis</name>
    <name type="common">Chlorobium vibrioforme</name>
    <dbReference type="NCBI Taxonomy" id="1098"/>
    <lineage>
        <taxon>Bacteria</taxon>
        <taxon>Pseudomonadati</taxon>
        <taxon>Chlorobiota</taxon>
        <taxon>Chlorobiia</taxon>
        <taxon>Chlorobiales</taxon>
        <taxon>Chlorobiaceae</taxon>
        <taxon>Prosthecochloris</taxon>
    </lineage>
</organism>
<keyword evidence="3" id="KW-1003">Cell membrane</keyword>
<evidence type="ECO:0000313" key="10">
    <source>
        <dbReference type="EMBL" id="TNJ37030.1"/>
    </source>
</evidence>
<evidence type="ECO:0000256" key="5">
    <source>
        <dbReference type="ARBA" id="ARBA00022989"/>
    </source>
</evidence>
<evidence type="ECO:0000256" key="7">
    <source>
        <dbReference type="SAM" id="Phobius"/>
    </source>
</evidence>
<feature type="transmembrane region" description="Helical" evidence="7">
    <location>
        <begin position="332"/>
        <end position="359"/>
    </location>
</feature>
<reference evidence="10 11" key="1">
    <citation type="submission" date="2019-05" db="EMBL/GenBank/DDBJ databases">
        <title>Draft Whole-Genome sequence of the green sulfur bacterium Prosthecochloris vibrioformis DSM 260.</title>
        <authorList>
            <person name="Meyer T.E."/>
            <person name="Kyndt J.A."/>
        </authorList>
    </citation>
    <scope>NUCLEOTIDE SEQUENCE [LARGE SCALE GENOMIC DNA]</scope>
    <source>
        <strain evidence="10 11">DSM 260</strain>
    </source>
</reference>
<comment type="caution">
    <text evidence="10">The sequence shown here is derived from an EMBL/GenBank/DDBJ whole genome shotgun (WGS) entry which is preliminary data.</text>
</comment>
<evidence type="ECO:0000259" key="9">
    <source>
        <dbReference type="Pfam" id="PF12704"/>
    </source>
</evidence>
<dbReference type="EMBL" id="VDCI01000003">
    <property type="protein sequence ID" value="TNJ37030.1"/>
    <property type="molecule type" value="Genomic_DNA"/>
</dbReference>
<gene>
    <name evidence="10" type="ORF">FGF68_05515</name>
</gene>